<protein>
    <submittedName>
        <fullName evidence="2">Uncharacterized protein</fullName>
    </submittedName>
</protein>
<gene>
    <name evidence="2" type="ORF">J1836_004895</name>
</gene>
<reference evidence="2" key="1">
    <citation type="submission" date="2021-04" db="EMBL/GenBank/DDBJ databases">
        <title>Complete Genome and methylome analysis of Thiothrix fructosivorans ATCC 49748.</title>
        <authorList>
            <person name="Fomenkov A."/>
            <person name="Sun L."/>
            <person name="Vincze T."/>
            <person name="Grabovich M.Y."/>
            <person name="Roberts R.J."/>
        </authorList>
    </citation>
    <scope>NUCLEOTIDE SEQUENCE</scope>
    <source>
        <strain evidence="2">ATCC 49748</strain>
    </source>
</reference>
<keyword evidence="1" id="KW-0812">Transmembrane</keyword>
<proteinExistence type="predicted"/>
<name>A0A8B0SLB9_9GAMM</name>
<organism evidence="2">
    <name type="scientific">Thiothrix fructosivorans</name>
    <dbReference type="NCBI Taxonomy" id="111770"/>
    <lineage>
        <taxon>Bacteria</taxon>
        <taxon>Pseudomonadati</taxon>
        <taxon>Pseudomonadota</taxon>
        <taxon>Gammaproteobacteria</taxon>
        <taxon>Thiotrichales</taxon>
        <taxon>Thiotrichaceae</taxon>
        <taxon>Thiothrix</taxon>
    </lineage>
</organism>
<accession>A0A8B0SLB9</accession>
<keyword evidence="1" id="KW-1133">Transmembrane helix</keyword>
<keyword evidence="1" id="KW-0472">Membrane</keyword>
<dbReference type="EMBL" id="CP072748">
    <property type="protein sequence ID" value="QTX11689.1"/>
    <property type="molecule type" value="Genomic_DNA"/>
</dbReference>
<feature type="transmembrane region" description="Helical" evidence="1">
    <location>
        <begin position="39"/>
        <end position="60"/>
    </location>
</feature>
<feature type="transmembrane region" description="Helical" evidence="1">
    <location>
        <begin position="6"/>
        <end position="27"/>
    </location>
</feature>
<evidence type="ECO:0000256" key="1">
    <source>
        <dbReference type="SAM" id="Phobius"/>
    </source>
</evidence>
<sequence length="379" mass="43968">MDSYGLILFITWLAAATGLFLFIRWLSRFLSKFNLPNDIRLLILIGFSGVMLVAALSFLWRQGAKEPSVPTEASTGSPKKPQTELDLETYESTTYPELYGLRQEMLKQLANLHTFFGKITAWADLMPTQRPFLQTIIDIRWEQSKQLQAAYDAIDRSRRAFWLHYHTGEDKHVRTMFNDEAVRLQKRIQDALGDSREFQLAEADAIHTYLQKVDTLLKDPELPKPKRGQAPNTVFTPYSDQNRQTLLNVLTTKQENSILPNLHQLQQEEQRIREKLAYMLQYQQVNTDLLEETKDLILAWNDALIYNQYAQYRILFATEALETTSLLGIAPNNRDYAWLLKELRELAPSILAQAQTERDIAAYSYNPDLANAKRKQQRH</sequence>
<dbReference type="RefSeq" id="WP_207250529.1">
    <property type="nucleotide sequence ID" value="NZ_JAFMPM010000006.1"/>
</dbReference>
<dbReference type="AlphaFoldDB" id="A0A8B0SLB9"/>
<evidence type="ECO:0000313" key="2">
    <source>
        <dbReference type="EMBL" id="QTX11689.1"/>
    </source>
</evidence>